<evidence type="ECO:0000313" key="8">
    <source>
        <dbReference type="Proteomes" id="UP000606786"/>
    </source>
</evidence>
<dbReference type="OrthoDB" id="8067175at2759"/>
<dbReference type="AlphaFoldDB" id="A0A811VCJ3"/>
<sequence>MSRTQIAWLRLRIIGYFNVLVIFLGLTRFRIDFVAQRVVHSRLVAYYVICANIGFLFFLPIAYIYEVIDDSTYFGNNLLSLTGSVSRAINFAASAFSVFLRSLREAVHLEIAETIIVLDRRYFSKMPMLEAEEKVEAAQQCIWADRLLYFKMFALCMQILATIYYSLPTFDELDANEAWLDCYYVYTQSILASTHFMYCYQMWLLWKRFGLLNVKVSALLRRLQRRTIKAGCGLGGSDLRQGRKQLALEAVDILRGIAQTHACLSHLLERLNEGYLLQILVVLLASVIESITFGYSLSLVFDGSLEWEFDFDTYLFCMFICIMFIDFNLVYWISDRTVYAHGQITEILRRFQLLPFLGVDFEQHCELFVLQLKQQHRNTKLAGTFHLNRSSALALWAFVLTQIIVLLQFDFGSRLKTATENAVMSRLNKLFRIQAV</sequence>
<keyword evidence="5 6" id="KW-0472">Membrane</keyword>
<feature type="transmembrane region" description="Helical" evidence="6">
    <location>
        <begin position="275"/>
        <end position="301"/>
    </location>
</feature>
<feature type="transmembrane region" description="Helical" evidence="6">
    <location>
        <begin position="43"/>
        <end position="65"/>
    </location>
</feature>
<evidence type="ECO:0000256" key="6">
    <source>
        <dbReference type="RuleBase" id="RU363108"/>
    </source>
</evidence>
<keyword evidence="8" id="KW-1185">Reference proteome</keyword>
<keyword evidence="6" id="KW-0675">Receptor</keyword>
<feature type="transmembrane region" description="Helical" evidence="6">
    <location>
        <begin position="13"/>
        <end position="31"/>
    </location>
</feature>
<reference evidence="7" key="1">
    <citation type="submission" date="2020-11" db="EMBL/GenBank/DDBJ databases">
        <authorList>
            <person name="Whitehead M."/>
        </authorList>
    </citation>
    <scope>NUCLEOTIDE SEQUENCE</scope>
    <source>
        <strain evidence="7">EGII</strain>
    </source>
</reference>
<dbReference type="InterPro" id="IPR013604">
    <property type="entry name" value="7TM_chemorcpt"/>
</dbReference>
<evidence type="ECO:0000256" key="2">
    <source>
        <dbReference type="ARBA" id="ARBA00022475"/>
    </source>
</evidence>
<feature type="transmembrane region" description="Helical" evidence="6">
    <location>
        <begin position="183"/>
        <end position="206"/>
    </location>
</feature>
<dbReference type="GO" id="GO:0050909">
    <property type="term" value="P:sensory perception of taste"/>
    <property type="evidence" value="ECO:0007669"/>
    <property type="project" value="InterPro"/>
</dbReference>
<dbReference type="GO" id="GO:0005886">
    <property type="term" value="C:plasma membrane"/>
    <property type="evidence" value="ECO:0007669"/>
    <property type="project" value="UniProtKB-SubCell"/>
</dbReference>
<gene>
    <name evidence="7" type="ORF">CCAP1982_LOCUS21058</name>
</gene>
<feature type="transmembrane region" description="Helical" evidence="6">
    <location>
        <begin position="313"/>
        <end position="333"/>
    </location>
</feature>
<evidence type="ECO:0000256" key="1">
    <source>
        <dbReference type="ARBA" id="ARBA00004651"/>
    </source>
</evidence>
<keyword evidence="4 6" id="KW-1133">Transmembrane helix</keyword>
<keyword evidence="6" id="KW-0807">Transducer</keyword>
<comment type="similarity">
    <text evidence="6">Belongs to the insect chemoreceptor superfamily. Gustatory receptor (GR) family.</text>
</comment>
<name>A0A811VCJ3_CERCA</name>
<accession>A0A811VCJ3</accession>
<comment type="function">
    <text evidence="6">Gustatory receptor which mediates acceptance or avoidance behavior, depending on its substrates.</text>
</comment>
<comment type="subcellular location">
    <subcellularLocation>
        <location evidence="1 6">Cell membrane</location>
        <topology evidence="1 6">Multi-pass membrane protein</topology>
    </subcellularLocation>
</comment>
<feature type="transmembrane region" description="Helical" evidence="6">
    <location>
        <begin position="390"/>
        <end position="409"/>
    </location>
</feature>
<comment type="caution">
    <text evidence="7">The sequence shown here is derived from an EMBL/GenBank/DDBJ whole genome shotgun (WGS) entry which is preliminary data.</text>
</comment>
<proteinExistence type="inferred from homology"/>
<evidence type="ECO:0000313" key="7">
    <source>
        <dbReference type="EMBL" id="CAD7012967.1"/>
    </source>
</evidence>
<dbReference type="Pfam" id="PF08395">
    <property type="entry name" value="7tm_7"/>
    <property type="match status" value="1"/>
</dbReference>
<keyword evidence="3 6" id="KW-0812">Transmembrane</keyword>
<protein>
    <recommendedName>
        <fullName evidence="6">Gustatory receptor</fullName>
    </recommendedName>
</protein>
<feature type="transmembrane region" description="Helical" evidence="6">
    <location>
        <begin position="148"/>
        <end position="167"/>
    </location>
</feature>
<organism evidence="7 8">
    <name type="scientific">Ceratitis capitata</name>
    <name type="common">Mediterranean fruit fly</name>
    <name type="synonym">Tephritis capitata</name>
    <dbReference type="NCBI Taxonomy" id="7213"/>
    <lineage>
        <taxon>Eukaryota</taxon>
        <taxon>Metazoa</taxon>
        <taxon>Ecdysozoa</taxon>
        <taxon>Arthropoda</taxon>
        <taxon>Hexapoda</taxon>
        <taxon>Insecta</taxon>
        <taxon>Pterygota</taxon>
        <taxon>Neoptera</taxon>
        <taxon>Endopterygota</taxon>
        <taxon>Diptera</taxon>
        <taxon>Brachycera</taxon>
        <taxon>Muscomorpha</taxon>
        <taxon>Tephritoidea</taxon>
        <taxon>Tephritidae</taxon>
        <taxon>Ceratitis</taxon>
        <taxon>Ceratitis</taxon>
    </lineage>
</organism>
<evidence type="ECO:0000256" key="5">
    <source>
        <dbReference type="ARBA" id="ARBA00023136"/>
    </source>
</evidence>
<keyword evidence="2 6" id="KW-1003">Cell membrane</keyword>
<dbReference type="GO" id="GO:0007165">
    <property type="term" value="P:signal transduction"/>
    <property type="evidence" value="ECO:0007669"/>
    <property type="project" value="UniProtKB-KW"/>
</dbReference>
<evidence type="ECO:0000256" key="3">
    <source>
        <dbReference type="ARBA" id="ARBA00022692"/>
    </source>
</evidence>
<evidence type="ECO:0000256" key="4">
    <source>
        <dbReference type="ARBA" id="ARBA00022989"/>
    </source>
</evidence>
<dbReference type="Proteomes" id="UP000606786">
    <property type="component" value="Unassembled WGS sequence"/>
</dbReference>
<dbReference type="EMBL" id="CAJHJT010000056">
    <property type="protein sequence ID" value="CAD7012967.1"/>
    <property type="molecule type" value="Genomic_DNA"/>
</dbReference>